<dbReference type="Gene3D" id="3.30.379.10">
    <property type="entry name" value="Chitobiase/beta-hexosaminidase domain 2-like"/>
    <property type="match status" value="1"/>
</dbReference>
<evidence type="ECO:0000256" key="1">
    <source>
        <dbReference type="ARBA" id="ARBA00022801"/>
    </source>
</evidence>
<dbReference type="Pfam" id="PF17829">
    <property type="entry name" value="GH115_C"/>
    <property type="match status" value="1"/>
</dbReference>
<keyword evidence="1 4" id="KW-0378">Hydrolase</keyword>
<dbReference type="PANTHER" id="PTHR37842:SF2">
    <property type="entry name" value="GYLCOSYL HYDROLASE 115 C-TERMINAL DOMAIN-CONTAINING PROTEIN"/>
    <property type="match status" value="1"/>
</dbReference>
<dbReference type="Pfam" id="PF15979">
    <property type="entry name" value="Glyco_hydro_115"/>
    <property type="match status" value="2"/>
</dbReference>
<dbReference type="Proteomes" id="UP000824055">
    <property type="component" value="Unassembled WGS sequence"/>
</dbReference>
<keyword evidence="2" id="KW-0732">Signal</keyword>
<dbReference type="InterPro" id="IPR041437">
    <property type="entry name" value="GH115_C"/>
</dbReference>
<dbReference type="InterPro" id="IPR042301">
    <property type="entry name" value="GH115_sf"/>
</dbReference>
<dbReference type="GO" id="GO:0016787">
    <property type="term" value="F:hydrolase activity"/>
    <property type="evidence" value="ECO:0007669"/>
    <property type="project" value="UniProtKB-KW"/>
</dbReference>
<evidence type="ECO:0000313" key="4">
    <source>
        <dbReference type="EMBL" id="HIZ69968.1"/>
    </source>
</evidence>
<reference evidence="4" key="2">
    <citation type="submission" date="2021-04" db="EMBL/GenBank/DDBJ databases">
        <authorList>
            <person name="Gilroy R."/>
        </authorList>
    </citation>
    <scope>NUCLEOTIDE SEQUENCE</scope>
    <source>
        <strain evidence="4">ChiHecec3B27-8219</strain>
    </source>
</reference>
<comment type="caution">
    <text evidence="4">The sequence shown here is derived from an EMBL/GenBank/DDBJ whole genome shotgun (WGS) entry which is preliminary data.</text>
</comment>
<sequence length="698" mass="79510">MNQNKIFLSLLLLFVLSSFAMAKNVMWYNGVQPVTYSVNSKHSKPVKTALAMFSNDMEAVTGQPARHKKRNASLKIYQLDKLTNKEFKELNKLKLPLQRVITLREAFYIAVKSGSVVVVGSDALGTAYGILELSHMAGVSPWAWWGDVKPERKEYLLLDEKFESLQSPAIPKRGISIDHERWSLGEWATRRMEKHLPKGTIGPRTYSQIFRLMLRLKANTLWPAYHEGEKDFFHVKGNKEVADSFGIHVENVRRKETSGNGTFHYRSLQRLGWPHDQLWLTTLSPGQESLDLRAAYESDLRQQWMVSIHDPKVSAYALSLFMDMAWNPANITPETIESHLERWLSQQFGRHIAQKLVPVMRQYYHLTSLRKPEYMGWNLSEADGHPLPEDKTEIRNTDFNPAAFGNELERYLVAYQALRQQSEEIAKEVSPELQDAYFAAVSYPIGVAAAMAEKQLQAQEARTIPRKGQFLRDEEALTAAANSVKAYREILRLTQYYNVHLAGGKWQGLMNAQPRNLPVFAKPFLPGQLTNEMIDQYAAPSYQYSPINQQAYGVVARNAADFSSTNVKVAPIKTLGHSGKAVPLPGGTRLRYDFFAPKEGIYRLTLAFIPTQFVTNKSLRFQVKLDQDDPETLTLQLSPDSRELAESLLRGQAVKTLSVKLTKGKHTLVLQTIDSHLVFDQWMLDSNPERPFYVFPVY</sequence>
<organism evidence="4 5">
    <name type="scientific">Candidatus Prevotella avicola</name>
    <dbReference type="NCBI Taxonomy" id="2838738"/>
    <lineage>
        <taxon>Bacteria</taxon>
        <taxon>Pseudomonadati</taxon>
        <taxon>Bacteroidota</taxon>
        <taxon>Bacteroidia</taxon>
        <taxon>Bacteroidales</taxon>
        <taxon>Prevotellaceae</taxon>
        <taxon>Prevotella</taxon>
    </lineage>
</organism>
<dbReference type="Gene3D" id="2.60.120.1620">
    <property type="match status" value="1"/>
</dbReference>
<dbReference type="SUPFAM" id="SSF55545">
    <property type="entry name" value="beta-N-acetylhexosaminidase-like domain"/>
    <property type="match status" value="1"/>
</dbReference>
<dbReference type="PANTHER" id="PTHR37842">
    <property type="match status" value="1"/>
</dbReference>
<dbReference type="Gene3D" id="1.20.58.2150">
    <property type="match status" value="1"/>
</dbReference>
<dbReference type="GO" id="GO:0005975">
    <property type="term" value="P:carbohydrate metabolic process"/>
    <property type="evidence" value="ECO:0007669"/>
    <property type="project" value="UniProtKB-ARBA"/>
</dbReference>
<feature type="chain" id="PRO_5039611921" evidence="2">
    <location>
        <begin position="23"/>
        <end position="698"/>
    </location>
</feature>
<dbReference type="AlphaFoldDB" id="A0A9D2JX75"/>
<feature type="signal peptide" evidence="2">
    <location>
        <begin position="1"/>
        <end position="22"/>
    </location>
</feature>
<dbReference type="EMBL" id="DXBE01000064">
    <property type="protein sequence ID" value="HIZ69968.1"/>
    <property type="molecule type" value="Genomic_DNA"/>
</dbReference>
<evidence type="ECO:0000313" key="5">
    <source>
        <dbReference type="Proteomes" id="UP000824055"/>
    </source>
</evidence>
<evidence type="ECO:0000259" key="3">
    <source>
        <dbReference type="Pfam" id="PF17829"/>
    </source>
</evidence>
<name>A0A9D2JX75_9BACT</name>
<proteinExistence type="predicted"/>
<protein>
    <submittedName>
        <fullName evidence="4">Glycosyl hydrolase 115 family protein</fullName>
    </submittedName>
</protein>
<evidence type="ECO:0000256" key="2">
    <source>
        <dbReference type="SAM" id="SignalP"/>
    </source>
</evidence>
<dbReference type="Gene3D" id="3.20.20.520">
    <property type="entry name" value="Glycosyl hydrolase family 115"/>
    <property type="match status" value="2"/>
</dbReference>
<dbReference type="InterPro" id="IPR029018">
    <property type="entry name" value="Hex-like_dom2"/>
</dbReference>
<gene>
    <name evidence="4" type="ORF">H9966_08850</name>
</gene>
<feature type="domain" description="Gylcosyl hydrolase 115 C-terminal" evidence="3">
    <location>
        <begin position="572"/>
        <end position="693"/>
    </location>
</feature>
<dbReference type="InterPro" id="IPR031924">
    <property type="entry name" value="GH115"/>
</dbReference>
<accession>A0A9D2JX75</accession>
<reference evidence="4" key="1">
    <citation type="journal article" date="2021" name="PeerJ">
        <title>Extensive microbial diversity within the chicken gut microbiome revealed by metagenomics and culture.</title>
        <authorList>
            <person name="Gilroy R."/>
            <person name="Ravi A."/>
            <person name="Getino M."/>
            <person name="Pursley I."/>
            <person name="Horton D.L."/>
            <person name="Alikhan N.F."/>
            <person name="Baker D."/>
            <person name="Gharbi K."/>
            <person name="Hall N."/>
            <person name="Watson M."/>
            <person name="Adriaenssens E.M."/>
            <person name="Foster-Nyarko E."/>
            <person name="Jarju S."/>
            <person name="Secka A."/>
            <person name="Antonio M."/>
            <person name="Oren A."/>
            <person name="Chaudhuri R.R."/>
            <person name="La Ragione R."/>
            <person name="Hildebrand F."/>
            <person name="Pallen M.J."/>
        </authorList>
    </citation>
    <scope>NUCLEOTIDE SEQUENCE</scope>
    <source>
        <strain evidence="4">ChiHecec3B27-8219</strain>
    </source>
</reference>